<protein>
    <submittedName>
        <fullName evidence="2">Uncharacterized protein</fullName>
    </submittedName>
</protein>
<dbReference type="Proteomes" id="UP000034112">
    <property type="component" value="Unassembled WGS sequence"/>
</dbReference>
<evidence type="ECO:0000256" key="1">
    <source>
        <dbReference type="SAM" id="MobiDB-lite"/>
    </source>
</evidence>
<proteinExistence type="predicted"/>
<dbReference type="EMBL" id="JOKZ01000024">
    <property type="protein sequence ID" value="KKP06500.1"/>
    <property type="molecule type" value="Genomic_DNA"/>
</dbReference>
<accession>A0A0F9XPS4</accession>
<gene>
    <name evidence="2" type="ORF">THAR02_01374</name>
</gene>
<sequence length="153" mass="16183">MPVAQRQAAGERSGGLYPPASTKSNWRWMCLQAMEQVAARQQLGAKGDDGVDLAVQAPPPPHCPLYGRAPATATAMSQSLKAAGSAAIPLLGGRVGTPWPGQGSSHRERSAAGTSTRASRYFELRRSRPGSPPPTQRLLHHAIVPPTTLCPSW</sequence>
<feature type="region of interest" description="Disordered" evidence="1">
    <location>
        <begin position="94"/>
        <end position="117"/>
    </location>
</feature>
<feature type="region of interest" description="Disordered" evidence="1">
    <location>
        <begin position="1"/>
        <end position="20"/>
    </location>
</feature>
<comment type="caution">
    <text evidence="2">The sequence shown here is derived from an EMBL/GenBank/DDBJ whole genome shotgun (WGS) entry which is preliminary data.</text>
</comment>
<evidence type="ECO:0000313" key="2">
    <source>
        <dbReference type="EMBL" id="KKP06500.1"/>
    </source>
</evidence>
<organism evidence="2 3">
    <name type="scientific">Trichoderma harzianum</name>
    <name type="common">Hypocrea lixii</name>
    <dbReference type="NCBI Taxonomy" id="5544"/>
    <lineage>
        <taxon>Eukaryota</taxon>
        <taxon>Fungi</taxon>
        <taxon>Dikarya</taxon>
        <taxon>Ascomycota</taxon>
        <taxon>Pezizomycotina</taxon>
        <taxon>Sordariomycetes</taxon>
        <taxon>Hypocreomycetidae</taxon>
        <taxon>Hypocreales</taxon>
        <taxon>Hypocreaceae</taxon>
        <taxon>Trichoderma</taxon>
    </lineage>
</organism>
<name>A0A0F9XPS4_TRIHA</name>
<reference evidence="3" key="1">
    <citation type="journal article" date="2015" name="Genome Announc.">
        <title>Draft whole-genome sequence of the biocontrol agent Trichoderma harzianum T6776.</title>
        <authorList>
            <person name="Baroncelli R."/>
            <person name="Piaggeschi G."/>
            <person name="Fiorini L."/>
            <person name="Bertolini E."/>
            <person name="Zapparata A."/>
            <person name="Pe M.E."/>
            <person name="Sarrocco S."/>
            <person name="Vannacci G."/>
        </authorList>
    </citation>
    <scope>NUCLEOTIDE SEQUENCE [LARGE SCALE GENOMIC DNA]</scope>
    <source>
        <strain evidence="3">T6776</strain>
    </source>
</reference>
<evidence type="ECO:0000313" key="3">
    <source>
        <dbReference type="Proteomes" id="UP000034112"/>
    </source>
</evidence>
<dbReference type="AlphaFoldDB" id="A0A0F9XPS4"/>